<reference evidence="2" key="1">
    <citation type="submission" date="2020-03" db="EMBL/GenBank/DDBJ databases">
        <title>The deep terrestrial virosphere.</title>
        <authorList>
            <person name="Holmfeldt K."/>
            <person name="Nilsson E."/>
            <person name="Simone D."/>
            <person name="Lopez-Fernandez M."/>
            <person name="Wu X."/>
            <person name="de Brujin I."/>
            <person name="Lundin D."/>
            <person name="Andersson A."/>
            <person name="Bertilsson S."/>
            <person name="Dopson M."/>
        </authorList>
    </citation>
    <scope>NUCLEOTIDE SEQUENCE</scope>
    <source>
        <strain evidence="2">MM415B03097</strain>
    </source>
</reference>
<organism evidence="2">
    <name type="scientific">viral metagenome</name>
    <dbReference type="NCBI Taxonomy" id="1070528"/>
    <lineage>
        <taxon>unclassified sequences</taxon>
        <taxon>metagenomes</taxon>
        <taxon>organismal metagenomes</taxon>
    </lineage>
</organism>
<keyword evidence="1" id="KW-0472">Membrane</keyword>
<proteinExistence type="predicted"/>
<dbReference type="AlphaFoldDB" id="A0A6M3KZS5"/>
<sequence>MVGDLFNTEDKQMKRLKRNQWFLNVLVLLAIVAFWPGMGWLTSNVEIPGPVVRLAHATVLTTQEMWNGVYNAVYGTRTAAGSLNVTVSDDILYSETTNTSVDTRAFHTGATDVTAIRFLAVTAPSYALVYDSPATSTGAVLMNRIGSAVTGTYVSAEYNPPLRFSNGVYVDQAGDATHLGVIIIDSRP</sequence>
<feature type="transmembrane region" description="Helical" evidence="1">
    <location>
        <begin position="21"/>
        <end position="41"/>
    </location>
</feature>
<evidence type="ECO:0000313" key="2">
    <source>
        <dbReference type="EMBL" id="QJA86914.1"/>
    </source>
</evidence>
<protein>
    <submittedName>
        <fullName evidence="2">Uncharacterized protein</fullName>
    </submittedName>
</protein>
<accession>A0A6M3KZS5</accession>
<keyword evidence="1" id="KW-0812">Transmembrane</keyword>
<evidence type="ECO:0000256" key="1">
    <source>
        <dbReference type="SAM" id="Phobius"/>
    </source>
</evidence>
<dbReference type="EMBL" id="MT142668">
    <property type="protein sequence ID" value="QJA86914.1"/>
    <property type="molecule type" value="Genomic_DNA"/>
</dbReference>
<keyword evidence="1" id="KW-1133">Transmembrane helix</keyword>
<gene>
    <name evidence="2" type="ORF">MM415B03097_0010</name>
</gene>
<name>A0A6M3KZS5_9ZZZZ</name>